<evidence type="ECO:0000256" key="1">
    <source>
        <dbReference type="SAM" id="Phobius"/>
    </source>
</evidence>
<keyword evidence="1" id="KW-0812">Transmembrane</keyword>
<evidence type="ECO:0000313" key="2">
    <source>
        <dbReference type="EMBL" id="WVZ15293.1"/>
    </source>
</evidence>
<proteinExistence type="predicted"/>
<sequence length="279" mass="31525">MVIEKGEWERFIHVQNHGKHKAEQQAANEQRDYLPLGVMLVLDADDSKDENENASVAPILLMLMMNVISLSFFAAALIFPSELPLLLENRIALPNCHANLQRETCYVSAVSLLSRPMLKLGLWASVETGPMGQCRNWAYGPAKLGLWARRNWAYGPCKNWAYGPGETGLMGQNWAYGLGEIGLMGQRRNWAYGHGGTTILKRDVICECQRQNMIYQKFLPRFGVWENKLGFGSMIVRMKIQGRSVKLPQAKTCSEIHKVAPFFGTRFCLEEVVCMKRIG</sequence>
<keyword evidence="1" id="KW-0472">Membrane</keyword>
<organism evidence="2 3">
    <name type="scientific">Vigna mungo</name>
    <name type="common">Black gram</name>
    <name type="synonym">Phaseolus mungo</name>
    <dbReference type="NCBI Taxonomy" id="3915"/>
    <lineage>
        <taxon>Eukaryota</taxon>
        <taxon>Viridiplantae</taxon>
        <taxon>Streptophyta</taxon>
        <taxon>Embryophyta</taxon>
        <taxon>Tracheophyta</taxon>
        <taxon>Spermatophyta</taxon>
        <taxon>Magnoliopsida</taxon>
        <taxon>eudicotyledons</taxon>
        <taxon>Gunneridae</taxon>
        <taxon>Pentapetalae</taxon>
        <taxon>rosids</taxon>
        <taxon>fabids</taxon>
        <taxon>Fabales</taxon>
        <taxon>Fabaceae</taxon>
        <taxon>Papilionoideae</taxon>
        <taxon>50 kb inversion clade</taxon>
        <taxon>NPAAA clade</taxon>
        <taxon>indigoferoid/millettioid clade</taxon>
        <taxon>Phaseoleae</taxon>
        <taxon>Vigna</taxon>
    </lineage>
</organism>
<keyword evidence="3" id="KW-1185">Reference proteome</keyword>
<protein>
    <submittedName>
        <fullName evidence="2">Uncharacterized protein</fullName>
    </submittedName>
</protein>
<accession>A0AAQ3NVN8</accession>
<reference evidence="2 3" key="1">
    <citation type="journal article" date="2023" name="Life. Sci Alliance">
        <title>Evolutionary insights into 3D genome organization and epigenetic landscape of Vigna mungo.</title>
        <authorList>
            <person name="Junaid A."/>
            <person name="Singh B."/>
            <person name="Bhatia S."/>
        </authorList>
    </citation>
    <scope>NUCLEOTIDE SEQUENCE [LARGE SCALE GENOMIC DNA]</scope>
    <source>
        <strain evidence="2">Urdbean</strain>
    </source>
</reference>
<evidence type="ECO:0000313" key="3">
    <source>
        <dbReference type="Proteomes" id="UP001374535"/>
    </source>
</evidence>
<dbReference type="Proteomes" id="UP001374535">
    <property type="component" value="Chromosome 4"/>
</dbReference>
<feature type="transmembrane region" description="Helical" evidence="1">
    <location>
        <begin position="56"/>
        <end position="79"/>
    </location>
</feature>
<gene>
    <name evidence="2" type="ORF">V8G54_012859</name>
</gene>
<keyword evidence="1" id="KW-1133">Transmembrane helix</keyword>
<dbReference type="AlphaFoldDB" id="A0AAQ3NVN8"/>
<name>A0AAQ3NVN8_VIGMU</name>
<dbReference type="EMBL" id="CP144697">
    <property type="protein sequence ID" value="WVZ15293.1"/>
    <property type="molecule type" value="Genomic_DNA"/>
</dbReference>